<proteinExistence type="predicted"/>
<keyword evidence="1" id="KW-1133">Transmembrane helix</keyword>
<keyword evidence="3" id="KW-1185">Reference proteome</keyword>
<evidence type="ECO:0000313" key="3">
    <source>
        <dbReference type="Proteomes" id="UP000247980"/>
    </source>
</evidence>
<name>A0A2V5JLG7_9MICC</name>
<protein>
    <submittedName>
        <fullName evidence="2">Sodium:proton antiporter</fullName>
    </submittedName>
</protein>
<dbReference type="OrthoDB" id="3625784at2"/>
<keyword evidence="1" id="KW-0812">Transmembrane</keyword>
<feature type="transmembrane region" description="Helical" evidence="1">
    <location>
        <begin position="66"/>
        <end position="88"/>
    </location>
</feature>
<dbReference type="InterPro" id="IPR046291">
    <property type="entry name" value="DUF6328"/>
</dbReference>
<dbReference type="EMBL" id="QJVC01000006">
    <property type="protein sequence ID" value="PYI38636.1"/>
    <property type="molecule type" value="Genomic_DNA"/>
</dbReference>
<dbReference type="Proteomes" id="UP000247980">
    <property type="component" value="Unassembled WGS sequence"/>
</dbReference>
<dbReference type="AlphaFoldDB" id="A0A2V5JLG7"/>
<organism evidence="2 3">
    <name type="scientific">Arthrobacter psychrolactophilus</name>
    <dbReference type="NCBI Taxonomy" id="92442"/>
    <lineage>
        <taxon>Bacteria</taxon>
        <taxon>Bacillati</taxon>
        <taxon>Actinomycetota</taxon>
        <taxon>Actinomycetes</taxon>
        <taxon>Micrococcales</taxon>
        <taxon>Micrococcaceae</taxon>
        <taxon>Arthrobacter</taxon>
    </lineage>
</organism>
<feature type="transmembrane region" description="Helical" evidence="1">
    <location>
        <begin position="138"/>
        <end position="156"/>
    </location>
</feature>
<comment type="caution">
    <text evidence="2">The sequence shown here is derived from an EMBL/GenBank/DDBJ whole genome shotgun (WGS) entry which is preliminary data.</text>
</comment>
<gene>
    <name evidence="2" type="ORF">CVS30_08705</name>
</gene>
<keyword evidence="1" id="KW-0472">Membrane</keyword>
<reference evidence="2 3" key="1">
    <citation type="submission" date="2018-05" db="EMBL/GenBank/DDBJ databases">
        <title>Genetic diversity of glacier-inhabiting Cryobacterium bacteria in China and description of Cryobacterium mengkeensis sp. nov. and Arthrobacter glacialis sp. nov.</title>
        <authorList>
            <person name="Liu Q."/>
            <person name="Xin Y.-H."/>
        </authorList>
    </citation>
    <scope>NUCLEOTIDE SEQUENCE [LARGE SCALE GENOMIC DNA]</scope>
    <source>
        <strain evidence="2 3">B7</strain>
    </source>
</reference>
<dbReference type="Pfam" id="PF19853">
    <property type="entry name" value="DUF6328"/>
    <property type="match status" value="1"/>
</dbReference>
<sequence>MTLGSQRFAPAGDGRNETRLEQLDRNWQELVQELRVMQTGVQVMAGFLLTLPFQQRFDDLGRGGTLLYLVLAVDAAVATGLMLVPVAVHRRLFRHRVKDVLVKSGNHIAVLALGLVAGLIVGTTALIFSFVVDGTAGWIAGTAIGLSLAAGLLIYPRALWGPQRTRGNIGQ</sequence>
<evidence type="ECO:0000256" key="1">
    <source>
        <dbReference type="SAM" id="Phobius"/>
    </source>
</evidence>
<accession>A0A2V5JLG7</accession>
<feature type="transmembrane region" description="Helical" evidence="1">
    <location>
        <begin position="108"/>
        <end position="132"/>
    </location>
</feature>
<evidence type="ECO:0000313" key="2">
    <source>
        <dbReference type="EMBL" id="PYI38636.1"/>
    </source>
</evidence>